<dbReference type="SUPFAM" id="SSF46785">
    <property type="entry name" value="Winged helix' DNA-binding domain"/>
    <property type="match status" value="1"/>
</dbReference>
<evidence type="ECO:0000256" key="2">
    <source>
        <dbReference type="ARBA" id="ARBA00023015"/>
    </source>
</evidence>
<sequence length="332" mass="36371">MATDKLGDMRLFTTAATLGSLSAAGRKLGLSPAAASARLAKLEASLQTRLFDRTTRQLRLTEEGRVYLSHCLVALQAIDDGEAALQAGCEAIRGKIRLSASTDFGTHKLSPWLDAFVERYPDIRLSLTLTDSISNLVQDDVDIAIRFSEPEDGTLVARRLAPMCRVLCASPDYLARYGEPETPDALGAHQFIVLVTSSGPLNEFHFKKDEATWQFSVPMAQAWETNDGTIARRWALDGRGIVRKTLWDAADDVRAGRLKILLPTFVAQEAGVYAVRHRTRYMVPRVRALLDFLIERFAHEAATLPDVCLVRHGGEAGIKAGIKASIVPSGAR</sequence>
<dbReference type="Pfam" id="PF00126">
    <property type="entry name" value="HTH_1"/>
    <property type="match status" value="1"/>
</dbReference>
<dbReference type="InterPro" id="IPR005119">
    <property type="entry name" value="LysR_subst-bd"/>
</dbReference>
<dbReference type="InterPro" id="IPR058163">
    <property type="entry name" value="LysR-type_TF_proteobact-type"/>
</dbReference>
<name>A0A5E4YHH1_9BURK</name>
<dbReference type="InterPro" id="IPR036388">
    <property type="entry name" value="WH-like_DNA-bd_sf"/>
</dbReference>
<dbReference type="FunFam" id="1.10.10.10:FF:000001">
    <property type="entry name" value="LysR family transcriptional regulator"/>
    <property type="match status" value="1"/>
</dbReference>
<comment type="similarity">
    <text evidence="1">Belongs to the LysR transcriptional regulatory family.</text>
</comment>
<keyword evidence="7" id="KW-1185">Reference proteome</keyword>
<proteinExistence type="inferred from homology"/>
<dbReference type="OrthoDB" id="9786526at2"/>
<reference evidence="6 7" key="1">
    <citation type="submission" date="2019-08" db="EMBL/GenBank/DDBJ databases">
        <authorList>
            <person name="Peeters C."/>
        </authorList>
    </citation>
    <scope>NUCLEOTIDE SEQUENCE [LARGE SCALE GENOMIC DNA]</scope>
    <source>
        <strain evidence="6 7">LMG 31011</strain>
    </source>
</reference>
<dbReference type="FunFam" id="3.40.190.290:FF:000001">
    <property type="entry name" value="Transcriptional regulator, LysR family"/>
    <property type="match status" value="1"/>
</dbReference>
<evidence type="ECO:0000259" key="5">
    <source>
        <dbReference type="PROSITE" id="PS50931"/>
    </source>
</evidence>
<feature type="domain" description="HTH lysR-type" evidence="5">
    <location>
        <begin position="4"/>
        <end position="61"/>
    </location>
</feature>
<dbReference type="InterPro" id="IPR000847">
    <property type="entry name" value="LysR_HTH_N"/>
</dbReference>
<keyword evidence="3" id="KW-0238">DNA-binding</keyword>
<dbReference type="Proteomes" id="UP000366819">
    <property type="component" value="Unassembled WGS sequence"/>
</dbReference>
<evidence type="ECO:0000313" key="6">
    <source>
        <dbReference type="EMBL" id="VVE48286.1"/>
    </source>
</evidence>
<dbReference type="SUPFAM" id="SSF53850">
    <property type="entry name" value="Periplasmic binding protein-like II"/>
    <property type="match status" value="1"/>
</dbReference>
<dbReference type="PROSITE" id="PS50931">
    <property type="entry name" value="HTH_LYSR"/>
    <property type="match status" value="1"/>
</dbReference>
<dbReference type="RefSeq" id="WP_150577909.1">
    <property type="nucleotide sequence ID" value="NZ_CABPSN010000008.1"/>
</dbReference>
<evidence type="ECO:0000313" key="7">
    <source>
        <dbReference type="Proteomes" id="UP000366819"/>
    </source>
</evidence>
<dbReference type="InterPro" id="IPR036390">
    <property type="entry name" value="WH_DNA-bd_sf"/>
</dbReference>
<dbReference type="Gene3D" id="1.10.10.10">
    <property type="entry name" value="Winged helix-like DNA-binding domain superfamily/Winged helix DNA-binding domain"/>
    <property type="match status" value="1"/>
</dbReference>
<gene>
    <name evidence="6" type="ORF">PAQ31011_04552</name>
</gene>
<dbReference type="AlphaFoldDB" id="A0A5E4YHH1"/>
<dbReference type="PANTHER" id="PTHR30537:SF21">
    <property type="entry name" value="HTH-TYPE TRANSCRIPTIONAL REGULATOR SINR-RELATED"/>
    <property type="match status" value="1"/>
</dbReference>
<evidence type="ECO:0000256" key="4">
    <source>
        <dbReference type="ARBA" id="ARBA00023163"/>
    </source>
</evidence>
<dbReference type="PANTHER" id="PTHR30537">
    <property type="entry name" value="HTH-TYPE TRANSCRIPTIONAL REGULATOR"/>
    <property type="match status" value="1"/>
</dbReference>
<dbReference type="Gene3D" id="3.40.190.290">
    <property type="match status" value="1"/>
</dbReference>
<dbReference type="EMBL" id="CABPSN010000008">
    <property type="protein sequence ID" value="VVE48286.1"/>
    <property type="molecule type" value="Genomic_DNA"/>
</dbReference>
<accession>A0A5E4YHH1</accession>
<keyword evidence="2" id="KW-0805">Transcription regulation</keyword>
<dbReference type="GO" id="GO:0043565">
    <property type="term" value="F:sequence-specific DNA binding"/>
    <property type="evidence" value="ECO:0007669"/>
    <property type="project" value="TreeGrafter"/>
</dbReference>
<dbReference type="GO" id="GO:0003700">
    <property type="term" value="F:DNA-binding transcription factor activity"/>
    <property type="evidence" value="ECO:0007669"/>
    <property type="project" value="InterPro"/>
</dbReference>
<protein>
    <submittedName>
        <fullName evidence="6">LysR family transcriptional regulator</fullName>
    </submittedName>
</protein>
<organism evidence="6 7">
    <name type="scientific">Pandoraea aquatica</name>
    <dbReference type="NCBI Taxonomy" id="2508290"/>
    <lineage>
        <taxon>Bacteria</taxon>
        <taxon>Pseudomonadati</taxon>
        <taxon>Pseudomonadota</taxon>
        <taxon>Betaproteobacteria</taxon>
        <taxon>Burkholderiales</taxon>
        <taxon>Burkholderiaceae</taxon>
        <taxon>Pandoraea</taxon>
    </lineage>
</organism>
<dbReference type="CDD" id="cd08422">
    <property type="entry name" value="PBP2_CrgA_like"/>
    <property type="match status" value="1"/>
</dbReference>
<dbReference type="GO" id="GO:0006351">
    <property type="term" value="P:DNA-templated transcription"/>
    <property type="evidence" value="ECO:0007669"/>
    <property type="project" value="TreeGrafter"/>
</dbReference>
<evidence type="ECO:0000256" key="3">
    <source>
        <dbReference type="ARBA" id="ARBA00023125"/>
    </source>
</evidence>
<evidence type="ECO:0000256" key="1">
    <source>
        <dbReference type="ARBA" id="ARBA00009437"/>
    </source>
</evidence>
<dbReference type="Pfam" id="PF03466">
    <property type="entry name" value="LysR_substrate"/>
    <property type="match status" value="1"/>
</dbReference>
<keyword evidence="4" id="KW-0804">Transcription</keyword>